<accession>A0A1K1NXJ5</accession>
<protein>
    <recommendedName>
        <fullName evidence="4">DUF3828 domain-containing protein</fullName>
    </recommendedName>
</protein>
<dbReference type="STRING" id="76595.SAMN05660313_01451"/>
<dbReference type="RefSeq" id="WP_139254294.1">
    <property type="nucleotide sequence ID" value="NZ_FPIY01000002.1"/>
</dbReference>
<evidence type="ECO:0000313" key="2">
    <source>
        <dbReference type="EMBL" id="SFW40242.1"/>
    </source>
</evidence>
<keyword evidence="1" id="KW-0732">Signal</keyword>
<proteinExistence type="predicted"/>
<name>A0A1K1NXJ5_9FLAO</name>
<dbReference type="OrthoDB" id="1407382at2"/>
<dbReference type="Proteomes" id="UP000183257">
    <property type="component" value="Unassembled WGS sequence"/>
</dbReference>
<dbReference type="AlphaFoldDB" id="A0A1K1NXJ5"/>
<feature type="signal peptide" evidence="1">
    <location>
        <begin position="1"/>
        <end position="22"/>
    </location>
</feature>
<reference evidence="3" key="1">
    <citation type="submission" date="2016-11" db="EMBL/GenBank/DDBJ databases">
        <authorList>
            <person name="Varghese N."/>
            <person name="Submissions S."/>
        </authorList>
    </citation>
    <scope>NUCLEOTIDE SEQUENCE [LARGE SCALE GENOMIC DNA]</scope>
    <source>
        <strain evidence="3">DSM 24786</strain>
    </source>
</reference>
<dbReference type="EMBL" id="FPIY01000002">
    <property type="protein sequence ID" value="SFW40242.1"/>
    <property type="molecule type" value="Genomic_DNA"/>
</dbReference>
<gene>
    <name evidence="2" type="ORF">SAMN05660313_01451</name>
</gene>
<evidence type="ECO:0000256" key="1">
    <source>
        <dbReference type="SAM" id="SignalP"/>
    </source>
</evidence>
<organism evidence="2 3">
    <name type="scientific">Cellulophaga fucicola</name>
    <dbReference type="NCBI Taxonomy" id="76595"/>
    <lineage>
        <taxon>Bacteria</taxon>
        <taxon>Pseudomonadati</taxon>
        <taxon>Bacteroidota</taxon>
        <taxon>Flavobacteriia</taxon>
        <taxon>Flavobacteriales</taxon>
        <taxon>Flavobacteriaceae</taxon>
        <taxon>Cellulophaga</taxon>
    </lineage>
</organism>
<evidence type="ECO:0008006" key="4">
    <source>
        <dbReference type="Google" id="ProtNLM"/>
    </source>
</evidence>
<sequence>MKKQTFFLLFIILMLQSYIVKSQQTFVTPSSYIDSIFSAVENNDFKKFRRQFDSSELKRIDHLKKTQKGSKMLENFILYADSQEKILVNNYRDISDTIKKYNLKLDNQYYNTFKYFIKPNANNEPEERTASVSFNFLKDSLIITISPYYYKLYKYNNQWVSKNKLEIENYKLSKISSQKTYFINELNEDFYTYGVKIFNLIKNKDFENLSKEYPQEKEYDLLDAPMRSARELPNYLRENKAKLNKGFYKLEILESIIPEKTQVRWHKKQYRYEANMEIRLFMKTSKGDRYLNIICLPTKNRIMLYNIDTDLDLP</sequence>
<evidence type="ECO:0000313" key="3">
    <source>
        <dbReference type="Proteomes" id="UP000183257"/>
    </source>
</evidence>
<keyword evidence="3" id="KW-1185">Reference proteome</keyword>
<feature type="chain" id="PRO_5013244633" description="DUF3828 domain-containing protein" evidence="1">
    <location>
        <begin position="23"/>
        <end position="314"/>
    </location>
</feature>